<name>A0A345EIK4_9EURY</name>
<accession>A0A345EIK4</accession>
<gene>
    <name evidence="1" type="ORF">DU484_19200</name>
</gene>
<geneLocation type="plasmid" evidence="2">
    <name>pcba1112-02</name>
</geneLocation>
<evidence type="ECO:0000313" key="2">
    <source>
        <dbReference type="Proteomes" id="UP000252985"/>
    </source>
</evidence>
<keyword evidence="1" id="KW-0614">Plasmid</keyword>
<dbReference type="AlphaFoldDB" id="A0A345EIK4"/>
<evidence type="ECO:0000313" key="1">
    <source>
        <dbReference type="EMBL" id="AXG12026.1"/>
    </source>
</evidence>
<organism evidence="1 2">
    <name type="scientific">Haloplanus rubicundus</name>
    <dbReference type="NCBI Taxonomy" id="1547898"/>
    <lineage>
        <taxon>Archaea</taxon>
        <taxon>Methanobacteriati</taxon>
        <taxon>Methanobacteriota</taxon>
        <taxon>Stenosarchaea group</taxon>
        <taxon>Halobacteria</taxon>
        <taxon>Halobacteriales</taxon>
        <taxon>Haloferacaceae</taxon>
        <taxon>Haloplanus</taxon>
    </lineage>
</organism>
<dbReference type="EMBL" id="CP031149">
    <property type="protein sequence ID" value="AXG12026.1"/>
    <property type="molecule type" value="Genomic_DNA"/>
</dbReference>
<protein>
    <submittedName>
        <fullName evidence="1">Uncharacterized protein</fullName>
    </submittedName>
</protein>
<dbReference type="KEGG" id="haq:DU484_19200"/>
<reference evidence="1 2" key="1">
    <citation type="submission" date="2018-07" db="EMBL/GenBank/DDBJ databases">
        <title>Genome sequences of Haloplanus sp. CBA1112.</title>
        <authorList>
            <person name="Kim Y.B."/>
            <person name="Roh S.W."/>
        </authorList>
    </citation>
    <scope>NUCLEOTIDE SEQUENCE [LARGE SCALE GENOMIC DNA]</scope>
    <source>
        <strain evidence="1 2">CBA1112</strain>
        <plasmid evidence="2">pcba1112-02</plasmid>
    </source>
</reference>
<proteinExistence type="predicted"/>
<dbReference type="Proteomes" id="UP000252985">
    <property type="component" value="Plasmid pCBA1112-02"/>
</dbReference>
<sequence length="75" mass="8670">MHVVKSNPHRVGFLLSRAILPLEKVLCHLLELRHLHVFEVTEQLTPLATGQCSIDLIPFRAVNGYHYMEDRCSLY</sequence>